<proteinExistence type="predicted"/>
<dbReference type="GO" id="GO:0052689">
    <property type="term" value="F:carboxylic ester hydrolase activity"/>
    <property type="evidence" value="ECO:0007669"/>
    <property type="project" value="UniProtKB-KW"/>
</dbReference>
<accession>A0A2S9JTI1</accession>
<comment type="caution">
    <text evidence="6">The sequence shown here is derived from an EMBL/GenBank/DDBJ whole genome shotgun (WGS) entry which is preliminary data.</text>
</comment>
<dbReference type="Gene3D" id="3.40.50.1820">
    <property type="entry name" value="alpha/beta hydrolase"/>
    <property type="match status" value="2"/>
</dbReference>
<dbReference type="AlphaFoldDB" id="A0A2S9JTI1"/>
<evidence type="ECO:0000313" key="7">
    <source>
        <dbReference type="Proteomes" id="UP000238642"/>
    </source>
</evidence>
<protein>
    <submittedName>
        <fullName evidence="6">Alpha/beta hydrolase</fullName>
    </submittedName>
</protein>
<dbReference type="EMBL" id="PVBS01000001">
    <property type="protein sequence ID" value="PRD56606.1"/>
    <property type="molecule type" value="Genomic_DNA"/>
</dbReference>
<feature type="signal peptide" evidence="4">
    <location>
        <begin position="1"/>
        <end position="24"/>
    </location>
</feature>
<dbReference type="RefSeq" id="WP_105723575.1">
    <property type="nucleotide sequence ID" value="NZ_PVBS01000001.1"/>
</dbReference>
<dbReference type="SUPFAM" id="SSF53474">
    <property type="entry name" value="alpha/beta-Hydrolases"/>
    <property type="match status" value="2"/>
</dbReference>
<dbReference type="PANTHER" id="PTHR22946:SF9">
    <property type="entry name" value="POLYKETIDE TRANSFERASE AF380"/>
    <property type="match status" value="1"/>
</dbReference>
<dbReference type="InterPro" id="IPR054579">
    <property type="entry name" value="GCE-like_dom"/>
</dbReference>
<evidence type="ECO:0000256" key="4">
    <source>
        <dbReference type="SAM" id="SignalP"/>
    </source>
</evidence>
<evidence type="ECO:0000259" key="5">
    <source>
        <dbReference type="Pfam" id="PF22244"/>
    </source>
</evidence>
<organism evidence="6 7">
    <name type="scientific">Sphingobacterium gobiense</name>
    <dbReference type="NCBI Taxonomy" id="1382456"/>
    <lineage>
        <taxon>Bacteria</taxon>
        <taxon>Pseudomonadati</taxon>
        <taxon>Bacteroidota</taxon>
        <taxon>Sphingobacteriia</taxon>
        <taxon>Sphingobacteriales</taxon>
        <taxon>Sphingobacteriaceae</taxon>
        <taxon>Sphingobacterium</taxon>
    </lineage>
</organism>
<sequence length="791" mass="89987">MNSKKKIIVRCLFLFPFIPGSAFSQHTLDRQNQYLNEILKINIEQRFRANTRRVSVQDSTWEDWLNRTGELPPDFSEMRSIPMLPEPLVQHKDGKEVPIATEKEWEKKREWIKSEYQNWISGHAPPAPGKVLAEILKDTTVDGGSRVQVIRLSFGPQRKAKMTIELMIPNGEGPFPVFMTQWNHRDWAQLAVKRGYIGCVYAGADSKDDTDSYMFLYPEYDFSALMRRAWGASRVVDYLMMRAEVSKQQIAITGHSRNGKQSLWAAAFDERIAAVISSSSSTGGDAPWRYGDPQYASETLDYVTAWNAHWFHPRLKFFSGREDKLPVDQNLLGALIAPRPLLYHYSLVEPGLNSWSNEQNYYSVKKVYDFLDVPDNIGVLTRMGAHAVAARDVEQTIDFLDIHFKRIPLKWTNNLYYTYDYEKWKESHPNSQEIAKQVSLVNLKDNYSTIEEFNQDKRKILTNLNWILGDEPASVRAANVGTWNNPRRDWIEKINPVPVVKGAKEIYLGPYSATGDHVPGVLYCPIDETGAFKTKSNGKLPVVVYSHQYAHSTGFVKGYDKTGSRGTKELFESLVKRGFAVLAIDMYGFGTRIWEAKNFYLRYPNWSKMGKMIRDVKGCIDAIEDLDYLDEDHVYLLGNTIGGSVSLMTAALDDRVAGIATVAAFSPWRSSNSQYESLRTYSHLHGFIPRLGTFASNPQNTPIDFAEIIAAVAPKPILILAPDLDRYTDIQALKKMMKPVHQVYNLYGKQDQLTVAYPAGEINRMTVEMYGEIGAFFAGLYESASKEYIAE</sequence>
<keyword evidence="1" id="KW-0719">Serine esterase</keyword>
<evidence type="ECO:0000256" key="2">
    <source>
        <dbReference type="ARBA" id="ARBA00022729"/>
    </source>
</evidence>
<evidence type="ECO:0000313" key="6">
    <source>
        <dbReference type="EMBL" id="PRD56606.1"/>
    </source>
</evidence>
<dbReference type="PANTHER" id="PTHR22946">
    <property type="entry name" value="DIENELACTONE HYDROLASE DOMAIN-CONTAINING PROTEIN-RELATED"/>
    <property type="match status" value="1"/>
</dbReference>
<keyword evidence="7" id="KW-1185">Reference proteome</keyword>
<dbReference type="InterPro" id="IPR050261">
    <property type="entry name" value="FrsA_esterase"/>
</dbReference>
<gene>
    <name evidence="6" type="ORF">C5749_05050</name>
</gene>
<name>A0A2S9JTI1_9SPHI</name>
<dbReference type="OrthoDB" id="9809261at2"/>
<feature type="domain" description="4-O-methyl-glucuronoyl methylesterase-like" evidence="5">
    <location>
        <begin position="158"/>
        <end position="371"/>
    </location>
</feature>
<dbReference type="InterPro" id="IPR029058">
    <property type="entry name" value="AB_hydrolase_fold"/>
</dbReference>
<evidence type="ECO:0000256" key="3">
    <source>
        <dbReference type="ARBA" id="ARBA00022801"/>
    </source>
</evidence>
<feature type="chain" id="PRO_5015785998" evidence="4">
    <location>
        <begin position="25"/>
        <end position="791"/>
    </location>
</feature>
<dbReference type="Pfam" id="PF22244">
    <property type="entry name" value="GCE_fung"/>
    <property type="match status" value="2"/>
</dbReference>
<keyword evidence="2 4" id="KW-0732">Signal</keyword>
<keyword evidence="3 6" id="KW-0378">Hydrolase</keyword>
<feature type="domain" description="4-O-methyl-glucuronoyl methylesterase-like" evidence="5">
    <location>
        <begin position="596"/>
        <end position="748"/>
    </location>
</feature>
<dbReference type="Proteomes" id="UP000238642">
    <property type="component" value="Unassembled WGS sequence"/>
</dbReference>
<evidence type="ECO:0000256" key="1">
    <source>
        <dbReference type="ARBA" id="ARBA00022487"/>
    </source>
</evidence>
<reference evidence="6 7" key="1">
    <citation type="submission" date="2018-02" db="EMBL/GenBank/DDBJ databases">
        <title>The draft genome of Sphingobacterium gobiense H7.</title>
        <authorList>
            <person name="Li L."/>
            <person name="Liu L."/>
            <person name="Zhang X."/>
            <person name="Wang T."/>
            <person name="Liang L."/>
        </authorList>
    </citation>
    <scope>NUCLEOTIDE SEQUENCE [LARGE SCALE GENOMIC DNA]</scope>
    <source>
        <strain evidence="6 7">ACCC 05757</strain>
    </source>
</reference>